<protein>
    <recommendedName>
        <fullName evidence="7">Myxococcus cysteine-rich repeat-containing protein</fullName>
    </recommendedName>
</protein>
<evidence type="ECO:0008006" key="7">
    <source>
        <dbReference type="Google" id="ProtNLM"/>
    </source>
</evidence>
<dbReference type="SUPFAM" id="SSF82171">
    <property type="entry name" value="DPP6 N-terminal domain-like"/>
    <property type="match status" value="1"/>
</dbReference>
<keyword evidence="3" id="KW-1015">Disulfide bond</keyword>
<keyword evidence="6" id="KW-1185">Reference proteome</keyword>
<dbReference type="Proteomes" id="UP001164459">
    <property type="component" value="Chromosome"/>
</dbReference>
<evidence type="ECO:0000256" key="3">
    <source>
        <dbReference type="ARBA" id="ARBA00023157"/>
    </source>
</evidence>
<evidence type="ECO:0000313" key="5">
    <source>
        <dbReference type="EMBL" id="WAS90896.1"/>
    </source>
</evidence>
<dbReference type="RefSeq" id="WP_269033223.1">
    <property type="nucleotide sequence ID" value="NZ_CP114040.1"/>
</dbReference>
<evidence type="ECO:0000313" key="6">
    <source>
        <dbReference type="Proteomes" id="UP001164459"/>
    </source>
</evidence>
<reference evidence="5" key="1">
    <citation type="submission" date="2022-11" db="EMBL/GenBank/DDBJ databases">
        <title>Minimal conservation of predation-associated metabolite biosynthetic gene clusters underscores biosynthetic potential of Myxococcota including descriptions for ten novel species: Archangium lansinium sp. nov., Myxococcus landrumus sp. nov., Nannocystis bai.</title>
        <authorList>
            <person name="Ahearne A."/>
            <person name="Stevens C."/>
            <person name="Dowd S."/>
        </authorList>
    </citation>
    <scope>NUCLEOTIDE SEQUENCE</scope>
    <source>
        <strain evidence="5">Fl3</strain>
    </source>
</reference>
<dbReference type="EMBL" id="CP114040">
    <property type="protein sequence ID" value="WAS90896.1"/>
    <property type="molecule type" value="Genomic_DNA"/>
</dbReference>
<feature type="region of interest" description="Disordered" evidence="4">
    <location>
        <begin position="31"/>
        <end position="158"/>
    </location>
</feature>
<dbReference type="InterPro" id="IPR011936">
    <property type="entry name" value="Myxo_disulph_rpt"/>
</dbReference>
<keyword evidence="2" id="KW-0677">Repeat</keyword>
<gene>
    <name evidence="5" type="ORF">O0S08_32305</name>
</gene>
<dbReference type="PROSITE" id="PS51257">
    <property type="entry name" value="PROKAR_LIPOPROTEIN"/>
    <property type="match status" value="1"/>
</dbReference>
<keyword evidence="1" id="KW-0732">Signal</keyword>
<proteinExistence type="predicted"/>
<evidence type="ECO:0000256" key="1">
    <source>
        <dbReference type="ARBA" id="ARBA00022729"/>
    </source>
</evidence>
<feature type="compositionally biased region" description="Low complexity" evidence="4">
    <location>
        <begin position="49"/>
        <end position="150"/>
    </location>
</feature>
<dbReference type="NCBIfam" id="TIGR02232">
    <property type="entry name" value="myxo_disulf_rpt"/>
    <property type="match status" value="1"/>
</dbReference>
<evidence type="ECO:0000256" key="2">
    <source>
        <dbReference type="ARBA" id="ARBA00022737"/>
    </source>
</evidence>
<evidence type="ECO:0000256" key="4">
    <source>
        <dbReference type="SAM" id="MobiDB-lite"/>
    </source>
</evidence>
<sequence length="451" mass="47518">MRNSSWCAWGLPMALVGCLNNNVTVTGTISGSAGEMTATEGAETDSESGTESSSTTESTDTSTSDTSTSDTSTSDTSTSDTSTSDTSTSDTSTSDTSTSDTSTSDTSTSDTSTSGTSTSDTSTSGTSTTTEGTTTDDTGETSMGETTEGEMACGDGDLDAGEGCDDGNLDAGDGCDASCAVEAPKYAVLAQRPPFSTRFYLYNVQAGWTEQWVTLPANLGTILLTPAVSADHVYILAEDTNMIWKYSLDAGTWSMHGPGPAALPNTAGFMEWVGDGLCLAYWTVKELHCHDGVAWRKIPLTISPGLGASWDPATNELYVKAYTQLGFQVVDLDSDTLVRTVADTFLATEVSFAAHGAGKFYQADATKIYAVPEHGGAFIDTGYLTPGNDIAGDFHPTDGKLYMIGDVWNTTKHALLRYDPMTGVTTDISVPTWSVFGSMQPTLRFQRPKYE</sequence>
<name>A0ABY7GVA0_9BACT</name>
<accession>A0ABY7GVA0</accession>
<organism evidence="5 6">
    <name type="scientific">Nannocystis punicea</name>
    <dbReference type="NCBI Taxonomy" id="2995304"/>
    <lineage>
        <taxon>Bacteria</taxon>
        <taxon>Pseudomonadati</taxon>
        <taxon>Myxococcota</taxon>
        <taxon>Polyangia</taxon>
        <taxon>Nannocystales</taxon>
        <taxon>Nannocystaceae</taxon>
        <taxon>Nannocystis</taxon>
    </lineage>
</organism>